<evidence type="ECO:0000313" key="2">
    <source>
        <dbReference type="EMBL" id="WQF86150.1"/>
    </source>
</evidence>
<keyword evidence="1" id="KW-1133">Transmembrane helix</keyword>
<protein>
    <submittedName>
        <fullName evidence="2">Uncharacterized protein</fullName>
    </submittedName>
</protein>
<feature type="transmembrane region" description="Helical" evidence="1">
    <location>
        <begin position="52"/>
        <end position="73"/>
    </location>
</feature>
<dbReference type="EMBL" id="CP137311">
    <property type="protein sequence ID" value="WQF86150.1"/>
    <property type="molecule type" value="Genomic_DNA"/>
</dbReference>
<sequence length="83" mass="9392">MLDIYQLNLAGLLLACGALFASGRQEKQKLARKDVKKDAKQKQKQKRQGSQWAFYVVYALVMGSDWLQVALLTPQQAVSQRSH</sequence>
<evidence type="ECO:0000256" key="1">
    <source>
        <dbReference type="SAM" id="Phobius"/>
    </source>
</evidence>
<organism evidence="2 3">
    <name type="scientific">Colletotrichum destructivum</name>
    <dbReference type="NCBI Taxonomy" id="34406"/>
    <lineage>
        <taxon>Eukaryota</taxon>
        <taxon>Fungi</taxon>
        <taxon>Dikarya</taxon>
        <taxon>Ascomycota</taxon>
        <taxon>Pezizomycotina</taxon>
        <taxon>Sordariomycetes</taxon>
        <taxon>Hypocreomycetidae</taxon>
        <taxon>Glomerellales</taxon>
        <taxon>Glomerellaceae</taxon>
        <taxon>Colletotrichum</taxon>
        <taxon>Colletotrichum destructivum species complex</taxon>
    </lineage>
</organism>
<dbReference type="Proteomes" id="UP001322277">
    <property type="component" value="Chromosome 7"/>
</dbReference>
<dbReference type="GeneID" id="87947664"/>
<proteinExistence type="predicted"/>
<keyword evidence="3" id="KW-1185">Reference proteome</keyword>
<dbReference type="RefSeq" id="XP_062783371.1">
    <property type="nucleotide sequence ID" value="XM_062927320.1"/>
</dbReference>
<name>A0AAX4ISG5_9PEZI</name>
<keyword evidence="1" id="KW-0812">Transmembrane</keyword>
<keyword evidence="1" id="KW-0472">Membrane</keyword>
<feature type="transmembrane region" description="Helical" evidence="1">
    <location>
        <begin position="6"/>
        <end position="23"/>
    </location>
</feature>
<accession>A0AAX4ISG5</accession>
<dbReference type="AlphaFoldDB" id="A0AAX4ISG5"/>
<reference evidence="3" key="1">
    <citation type="journal article" date="2023" name="bioRxiv">
        <title>Complete genome of the Medicago anthracnose fungus, Colletotrichum destructivum, reveals a mini-chromosome-like region within a core chromosome.</title>
        <authorList>
            <person name="Lapalu N."/>
            <person name="Simon A."/>
            <person name="Lu A."/>
            <person name="Plaumann P.-L."/>
            <person name="Amselem J."/>
            <person name="Pigne S."/>
            <person name="Auger A."/>
            <person name="Koch C."/>
            <person name="Dallery J.-F."/>
            <person name="O'Connell R.J."/>
        </authorList>
    </citation>
    <scope>NUCLEOTIDE SEQUENCE [LARGE SCALE GENOMIC DNA]</scope>
    <source>
        <strain evidence="3">CBS 520.97</strain>
    </source>
</reference>
<gene>
    <name evidence="2" type="ORF">CDEST_11164</name>
</gene>
<evidence type="ECO:0000313" key="3">
    <source>
        <dbReference type="Proteomes" id="UP001322277"/>
    </source>
</evidence>
<dbReference type="KEGG" id="cdet:87947664"/>